<keyword evidence="3" id="KW-1185">Reference proteome</keyword>
<dbReference type="AlphaFoldDB" id="A0A4Z2J9J4"/>
<reference evidence="2 3" key="1">
    <citation type="submission" date="2019-03" db="EMBL/GenBank/DDBJ databases">
        <title>First draft genome of Liparis tanakae, snailfish: a comprehensive survey of snailfish specific genes.</title>
        <authorList>
            <person name="Kim W."/>
            <person name="Song I."/>
            <person name="Jeong J.-H."/>
            <person name="Kim D."/>
            <person name="Kim S."/>
            <person name="Ryu S."/>
            <person name="Song J.Y."/>
            <person name="Lee S.K."/>
        </authorList>
    </citation>
    <scope>NUCLEOTIDE SEQUENCE [LARGE SCALE GENOMIC DNA]</scope>
    <source>
        <tissue evidence="2">Muscle</tissue>
    </source>
</reference>
<dbReference type="Proteomes" id="UP000314294">
    <property type="component" value="Unassembled WGS sequence"/>
</dbReference>
<evidence type="ECO:0000313" key="2">
    <source>
        <dbReference type="EMBL" id="TNN86348.1"/>
    </source>
</evidence>
<comment type="caution">
    <text evidence="2">The sequence shown here is derived from an EMBL/GenBank/DDBJ whole genome shotgun (WGS) entry which is preliminary data.</text>
</comment>
<organism evidence="2 3">
    <name type="scientific">Liparis tanakae</name>
    <name type="common">Tanaka's snailfish</name>
    <dbReference type="NCBI Taxonomy" id="230148"/>
    <lineage>
        <taxon>Eukaryota</taxon>
        <taxon>Metazoa</taxon>
        <taxon>Chordata</taxon>
        <taxon>Craniata</taxon>
        <taxon>Vertebrata</taxon>
        <taxon>Euteleostomi</taxon>
        <taxon>Actinopterygii</taxon>
        <taxon>Neopterygii</taxon>
        <taxon>Teleostei</taxon>
        <taxon>Neoteleostei</taxon>
        <taxon>Acanthomorphata</taxon>
        <taxon>Eupercaria</taxon>
        <taxon>Perciformes</taxon>
        <taxon>Cottioidei</taxon>
        <taxon>Cottales</taxon>
        <taxon>Liparidae</taxon>
        <taxon>Liparis</taxon>
    </lineage>
</organism>
<evidence type="ECO:0000313" key="3">
    <source>
        <dbReference type="Proteomes" id="UP000314294"/>
    </source>
</evidence>
<proteinExistence type="predicted"/>
<name>A0A4Z2J9J4_9TELE</name>
<dbReference type="EMBL" id="SRLO01000016">
    <property type="protein sequence ID" value="TNN86348.1"/>
    <property type="molecule type" value="Genomic_DNA"/>
</dbReference>
<sequence>MPLKRNKGEQLGSPRPAAPLAIPSFGSSAEGSTAAYLQAVIRPSAHVPPAGQNVAKSISLRLDGRVKSDEAASRKTGRHLAAPYFEVMQYHIDLGH</sequence>
<gene>
    <name evidence="2" type="ORF">EYF80_003433</name>
</gene>
<protein>
    <submittedName>
        <fullName evidence="2">Uncharacterized protein</fullName>
    </submittedName>
</protein>
<evidence type="ECO:0000256" key="1">
    <source>
        <dbReference type="SAM" id="MobiDB-lite"/>
    </source>
</evidence>
<accession>A0A4Z2J9J4</accession>
<feature type="region of interest" description="Disordered" evidence="1">
    <location>
        <begin position="1"/>
        <end position="24"/>
    </location>
</feature>